<feature type="compositionally biased region" description="Low complexity" evidence="1">
    <location>
        <begin position="76"/>
        <end position="93"/>
    </location>
</feature>
<evidence type="ECO:0000256" key="1">
    <source>
        <dbReference type="SAM" id="MobiDB-lite"/>
    </source>
</evidence>
<dbReference type="PANTHER" id="PTHR43155:SF2">
    <property type="entry name" value="CYCLIC DI-GMP PHOSPHODIESTERASE PA4108"/>
    <property type="match status" value="1"/>
</dbReference>
<dbReference type="AlphaFoldDB" id="A0AB38YDR0"/>
<dbReference type="PROSITE" id="PS51832">
    <property type="entry name" value="HD_GYP"/>
    <property type="match status" value="1"/>
</dbReference>
<reference evidence="3" key="1">
    <citation type="submission" date="2022-07" db="EMBL/GenBank/DDBJ databases">
        <title>Complete genome sequence of Salinispirillum sp. LH10-3-1 capable of multiple carbohydrate inversion isolated from a soda lake.</title>
        <authorList>
            <person name="Liu J."/>
            <person name="Zhai Y."/>
            <person name="Zhang H."/>
            <person name="Yang H."/>
            <person name="Qu J."/>
            <person name="Li J."/>
        </authorList>
    </citation>
    <scope>NUCLEOTIDE SEQUENCE</scope>
    <source>
        <strain evidence="3">LH 10-3-1</strain>
    </source>
</reference>
<evidence type="ECO:0000259" key="2">
    <source>
        <dbReference type="PROSITE" id="PS51832"/>
    </source>
</evidence>
<dbReference type="Pfam" id="PF13487">
    <property type="entry name" value="HD_5"/>
    <property type="match status" value="1"/>
</dbReference>
<dbReference type="CDD" id="cd00077">
    <property type="entry name" value="HDc"/>
    <property type="match status" value="1"/>
</dbReference>
<evidence type="ECO:0000313" key="3">
    <source>
        <dbReference type="EMBL" id="WLD57437.1"/>
    </source>
</evidence>
<proteinExistence type="predicted"/>
<dbReference type="Gene3D" id="1.10.3210.10">
    <property type="entry name" value="Hypothetical protein af1432"/>
    <property type="match status" value="1"/>
</dbReference>
<accession>A0AB38YDR0</accession>
<dbReference type="SMART" id="SM00471">
    <property type="entry name" value="HDc"/>
    <property type="match status" value="1"/>
</dbReference>
<sequence length="433" mass="47899">MASKDHSIMFPVDKLMPGLYVDIGLPWTDHPFLFKRFKIKTQQEVNIIQGLGLKEIKVFPERSDGLIKKHDAQTVAAEPADNSAAENASASGASDHDKMWAQKQQRIDEAAQFRNRRLKVDREYQETIKRVKNLTRDLKTAPANAIRDAGELIETLTEAFGDDGDVLMNLVSLSDSEFSIYHHALNVTVLALTLGAARGMQGEDLKELGIGAMLHDIGKILVPGQILAKEGGELNPSEQAILDSHPALGAKMAGRVGKLNDAIIEIIENHHEMLDGSGHPRQLREPDISSSAQMVTVANVYDNLCNPVNPNKAVTPKQAVATLYAKYRGRIDETLIGRFIQTMGVYPPGTVVMLSDDSIGLVVAVDAKALLKPQVLLYNPDIPKQEALMIDLNKRDDLNIVDVLKPTEYPKRIYDYLGIHERIGYFNERSLKA</sequence>
<dbReference type="InterPro" id="IPR021812">
    <property type="entry name" value="DUF3391"/>
</dbReference>
<organism evidence="3">
    <name type="scientific">Salinispirillum sp. LH 10-3-1</name>
    <dbReference type="NCBI Taxonomy" id="2952525"/>
    <lineage>
        <taxon>Bacteria</taxon>
        <taxon>Pseudomonadati</taxon>
        <taxon>Pseudomonadota</taxon>
        <taxon>Gammaproteobacteria</taxon>
        <taxon>Oceanospirillales</taxon>
        <taxon>Saccharospirillaceae</taxon>
        <taxon>Salinispirillum</taxon>
    </lineage>
</organism>
<dbReference type="NCBIfam" id="TIGR00277">
    <property type="entry name" value="HDIG"/>
    <property type="match status" value="1"/>
</dbReference>
<dbReference type="InterPro" id="IPR037522">
    <property type="entry name" value="HD_GYP_dom"/>
</dbReference>
<dbReference type="SUPFAM" id="SSF109604">
    <property type="entry name" value="HD-domain/PDEase-like"/>
    <property type="match status" value="1"/>
</dbReference>
<dbReference type="InterPro" id="IPR006675">
    <property type="entry name" value="HDIG_dom"/>
</dbReference>
<dbReference type="EMBL" id="CP101717">
    <property type="protein sequence ID" value="WLD57437.1"/>
    <property type="molecule type" value="Genomic_DNA"/>
</dbReference>
<dbReference type="PANTHER" id="PTHR43155">
    <property type="entry name" value="CYCLIC DI-GMP PHOSPHODIESTERASE PA4108-RELATED"/>
    <property type="match status" value="1"/>
</dbReference>
<gene>
    <name evidence="3" type="ORF">NFC81_12040</name>
</gene>
<dbReference type="InterPro" id="IPR003607">
    <property type="entry name" value="HD/PDEase_dom"/>
</dbReference>
<dbReference type="RefSeq" id="WP_304994723.1">
    <property type="nucleotide sequence ID" value="NZ_CP101717.1"/>
</dbReference>
<feature type="domain" description="HD-GYP" evidence="2">
    <location>
        <begin position="156"/>
        <end position="355"/>
    </location>
</feature>
<name>A0AB38YDR0_9GAMM</name>
<protein>
    <submittedName>
        <fullName evidence="3">DUF3391 domain-containing protein</fullName>
    </submittedName>
</protein>
<dbReference type="GO" id="GO:0008081">
    <property type="term" value="F:phosphoric diester hydrolase activity"/>
    <property type="evidence" value="ECO:0007669"/>
    <property type="project" value="UniProtKB-ARBA"/>
</dbReference>
<feature type="region of interest" description="Disordered" evidence="1">
    <location>
        <begin position="72"/>
        <end position="101"/>
    </location>
</feature>
<dbReference type="Pfam" id="PF11871">
    <property type="entry name" value="DUF3391"/>
    <property type="match status" value="1"/>
</dbReference>